<dbReference type="AlphaFoldDB" id="A0A4Y1MWA4"/>
<dbReference type="EMBL" id="CP025189">
    <property type="protein sequence ID" value="AWV22292.1"/>
    <property type="molecule type" value="Genomic_DNA"/>
</dbReference>
<accession>A0A4Y1MWA4</accession>
<proteinExistence type="predicted"/>
<sequence length="57" mass="6162">MAGQGIAAPLNGVFRLSGQHALRHGAQCGADDVTGRRQERRLPGGCRQEAQAIRRHE</sequence>
<evidence type="ECO:0000313" key="2">
    <source>
        <dbReference type="EMBL" id="AWV22292.1"/>
    </source>
</evidence>
<gene>
    <name evidence="2" type="ORF">RADP37_04240</name>
</gene>
<feature type="region of interest" description="Disordered" evidence="1">
    <location>
        <begin position="26"/>
        <end position="57"/>
    </location>
</feature>
<feature type="compositionally biased region" description="Basic and acidic residues" evidence="1">
    <location>
        <begin position="33"/>
        <end position="42"/>
    </location>
</feature>
<protein>
    <submittedName>
        <fullName evidence="2">Uncharacterized protein</fullName>
    </submittedName>
</protein>
<reference evidence="2" key="1">
    <citation type="submission" date="2017-12" db="EMBL/GenBank/DDBJ databases">
        <authorList>
            <person name="Martens C."/>
            <person name="Dahlstrom E."/>
            <person name="Barbian K."/>
            <person name="Sykora L."/>
            <person name="Ricklefs S."/>
            <person name="Bruno D."/>
            <person name="Anzick I."/>
            <person name="Myles I."/>
            <person name="Datta S.K."/>
        </authorList>
    </citation>
    <scope>NUCLEOTIDE SEQUENCE</scope>
    <source>
        <strain evidence="2">AD2</strain>
    </source>
</reference>
<evidence type="ECO:0000256" key="1">
    <source>
        <dbReference type="SAM" id="MobiDB-lite"/>
    </source>
</evidence>
<name>A0A4Y1MWA4_9PROT</name>
<organism evidence="2">
    <name type="scientific">Roseomonas mucosa</name>
    <dbReference type="NCBI Taxonomy" id="207340"/>
    <lineage>
        <taxon>Bacteria</taxon>
        <taxon>Pseudomonadati</taxon>
        <taxon>Pseudomonadota</taxon>
        <taxon>Alphaproteobacteria</taxon>
        <taxon>Acetobacterales</taxon>
        <taxon>Roseomonadaceae</taxon>
        <taxon>Roseomonas</taxon>
    </lineage>
</organism>